<protein>
    <submittedName>
        <fullName evidence="6">Electron transport protein SCO1/SenC</fullName>
    </submittedName>
</protein>
<comment type="similarity">
    <text evidence="1">Belongs to the SCO1/2 family.</text>
</comment>
<gene>
    <name evidence="6" type="ordered locus">SCATT_30070</name>
</gene>
<keyword evidence="2 3" id="KW-0186">Copper</keyword>
<dbReference type="InterPro" id="IPR036249">
    <property type="entry name" value="Thioredoxin-like_sf"/>
</dbReference>
<dbReference type="PATRIC" id="fig|1003195.29.peg.3006"/>
<feature type="binding site" evidence="3">
    <location>
        <position position="107"/>
    </location>
    <ligand>
        <name>Cu cation</name>
        <dbReference type="ChEBI" id="CHEBI:23378"/>
    </ligand>
</feature>
<dbReference type="HOGENOM" id="CLU_050131_3_2_11"/>
<evidence type="ECO:0000256" key="4">
    <source>
        <dbReference type="PIRSR" id="PIRSR603782-2"/>
    </source>
</evidence>
<reference evidence="7" key="1">
    <citation type="submission" date="2011-12" db="EMBL/GenBank/DDBJ databases">
        <title>Complete genome sequence of Streptomyces cattleya strain DSM 46488.</title>
        <authorList>
            <person name="Ou H.-Y."/>
            <person name="Li P."/>
            <person name="Zhao C."/>
            <person name="O'Hagan D."/>
            <person name="Deng Z."/>
        </authorList>
    </citation>
    <scope>NUCLEOTIDE SEQUENCE [LARGE SCALE GENOMIC DNA]</scope>
    <source>
        <strain evidence="7">ATCC 35852 / DSM 46488 / JCM 4925 / NBRC 14057 / NRRL 8057</strain>
    </source>
</reference>
<dbReference type="Gene3D" id="3.40.30.10">
    <property type="entry name" value="Glutaredoxin"/>
    <property type="match status" value="1"/>
</dbReference>
<dbReference type="CDD" id="cd02968">
    <property type="entry name" value="SCO"/>
    <property type="match status" value="1"/>
</dbReference>
<keyword evidence="3" id="KW-0479">Metal-binding</keyword>
<dbReference type="InterPro" id="IPR013766">
    <property type="entry name" value="Thioredoxin_domain"/>
</dbReference>
<dbReference type="Proteomes" id="UP000007842">
    <property type="component" value="Chromosome"/>
</dbReference>
<evidence type="ECO:0000313" key="6">
    <source>
        <dbReference type="EMBL" id="AEW95378.1"/>
    </source>
</evidence>
<feature type="binding site" evidence="3">
    <location>
        <position position="193"/>
    </location>
    <ligand>
        <name>Cu cation</name>
        <dbReference type="ChEBI" id="CHEBI:23378"/>
    </ligand>
</feature>
<dbReference type="PROSITE" id="PS51352">
    <property type="entry name" value="THIOREDOXIN_2"/>
    <property type="match status" value="1"/>
</dbReference>
<feature type="disulfide bond" description="Redox-active" evidence="4">
    <location>
        <begin position="103"/>
        <end position="107"/>
    </location>
</feature>
<proteinExistence type="inferred from homology"/>
<name>G8WU81_STREN</name>
<dbReference type="KEGG" id="scy:SCATT_30070"/>
<dbReference type="EMBL" id="CP003219">
    <property type="protein sequence ID" value="AEW95378.1"/>
    <property type="molecule type" value="Genomic_DNA"/>
</dbReference>
<dbReference type="STRING" id="1003195.SCATT_30070"/>
<evidence type="ECO:0000256" key="3">
    <source>
        <dbReference type="PIRSR" id="PIRSR603782-1"/>
    </source>
</evidence>
<keyword evidence="4" id="KW-1015">Disulfide bond</keyword>
<keyword evidence="7" id="KW-1185">Reference proteome</keyword>
<feature type="binding site" evidence="3">
    <location>
        <position position="103"/>
    </location>
    <ligand>
        <name>Cu cation</name>
        <dbReference type="ChEBI" id="CHEBI:23378"/>
    </ligand>
</feature>
<dbReference type="PANTHER" id="PTHR12151">
    <property type="entry name" value="ELECTRON TRANSPORT PROTIN SCO1/SENC FAMILY MEMBER"/>
    <property type="match status" value="1"/>
</dbReference>
<dbReference type="InterPro" id="IPR003782">
    <property type="entry name" value="SCO1/SenC"/>
</dbReference>
<dbReference type="AlphaFoldDB" id="G8WU81"/>
<dbReference type="Pfam" id="PF02630">
    <property type="entry name" value="SCO1-SenC"/>
    <property type="match status" value="1"/>
</dbReference>
<evidence type="ECO:0000313" key="7">
    <source>
        <dbReference type="Proteomes" id="UP000007842"/>
    </source>
</evidence>
<dbReference type="eggNOG" id="COG1999">
    <property type="taxonomic scope" value="Bacteria"/>
</dbReference>
<dbReference type="SUPFAM" id="SSF52833">
    <property type="entry name" value="Thioredoxin-like"/>
    <property type="match status" value="1"/>
</dbReference>
<dbReference type="PANTHER" id="PTHR12151:SF25">
    <property type="entry name" value="LINALOOL DEHYDRATASE_ISOMERASE DOMAIN-CONTAINING PROTEIN"/>
    <property type="match status" value="1"/>
</dbReference>
<organism evidence="6 7">
    <name type="scientific">Streptantibioticus cattleyicolor (strain ATCC 35852 / DSM 46488 / JCM 4925 / NBRC 14057 / NRRL 8057)</name>
    <name type="common">Streptomyces cattleya</name>
    <dbReference type="NCBI Taxonomy" id="1003195"/>
    <lineage>
        <taxon>Bacteria</taxon>
        <taxon>Bacillati</taxon>
        <taxon>Actinomycetota</taxon>
        <taxon>Actinomycetes</taxon>
        <taxon>Kitasatosporales</taxon>
        <taxon>Streptomycetaceae</taxon>
        <taxon>Streptantibioticus</taxon>
    </lineage>
</organism>
<sequence length="233" mass="24702">MRTTTTDQHPMAVGARKAAGRRLVGCAALVAAAALTLSACGGSSDGNKPVVSVSASATKAAVTLDQPKDKPDLVLTDTHGKRYDLVKETAGKPTLLYFGYTHCPDVCPTTMADIASAKHRLPKADQDKLQVVFVTTDPERDTPKRLGEWLAPQDPAFTGLTGDFATIQAAARSLGVFIDKPVKQKDGSYSVQHGAEVFAFSPKDDKSHFLYTSGVSADQFAADLPKLIKGETP</sequence>
<accession>G8WU81</accession>
<feature type="domain" description="Thioredoxin" evidence="5">
    <location>
        <begin position="64"/>
        <end position="229"/>
    </location>
</feature>
<evidence type="ECO:0000256" key="2">
    <source>
        <dbReference type="ARBA" id="ARBA00023008"/>
    </source>
</evidence>
<evidence type="ECO:0000259" key="5">
    <source>
        <dbReference type="PROSITE" id="PS51352"/>
    </source>
</evidence>
<dbReference type="GO" id="GO:0046872">
    <property type="term" value="F:metal ion binding"/>
    <property type="evidence" value="ECO:0007669"/>
    <property type="project" value="UniProtKB-KW"/>
</dbReference>
<evidence type="ECO:0000256" key="1">
    <source>
        <dbReference type="ARBA" id="ARBA00010996"/>
    </source>
</evidence>